<accession>A0A210QIJ2</accession>
<comment type="caution">
    <text evidence="4">The sequence shown here is derived from an EMBL/GenBank/DDBJ whole genome shotgun (WGS) entry which is preliminary data.</text>
</comment>
<name>A0A210QIJ2_MIZYE</name>
<dbReference type="AlphaFoldDB" id="A0A210QIJ2"/>
<dbReference type="InterPro" id="IPR004302">
    <property type="entry name" value="Cellulose/chitin-bd_N"/>
</dbReference>
<feature type="signal peptide" evidence="2">
    <location>
        <begin position="1"/>
        <end position="18"/>
    </location>
</feature>
<evidence type="ECO:0000313" key="5">
    <source>
        <dbReference type="Proteomes" id="UP000242188"/>
    </source>
</evidence>
<proteinExistence type="predicted"/>
<keyword evidence="5" id="KW-1185">Reference proteome</keyword>
<feature type="compositionally biased region" description="Low complexity" evidence="1">
    <location>
        <begin position="605"/>
        <end position="614"/>
    </location>
</feature>
<feature type="compositionally biased region" description="Basic residues" evidence="1">
    <location>
        <begin position="647"/>
        <end position="667"/>
    </location>
</feature>
<feature type="compositionally biased region" description="Low complexity" evidence="1">
    <location>
        <begin position="623"/>
        <end position="646"/>
    </location>
</feature>
<feature type="domain" description="Chitin-binding type-4" evidence="3">
    <location>
        <begin position="21"/>
        <end position="210"/>
    </location>
</feature>
<dbReference type="Proteomes" id="UP000242188">
    <property type="component" value="Unassembled WGS sequence"/>
</dbReference>
<feature type="compositionally biased region" description="Basic residues" evidence="1">
    <location>
        <begin position="485"/>
        <end position="512"/>
    </location>
</feature>
<reference evidence="4 5" key="1">
    <citation type="journal article" date="2017" name="Nat. Ecol. Evol.">
        <title>Scallop genome provides insights into evolution of bilaterian karyotype and development.</title>
        <authorList>
            <person name="Wang S."/>
            <person name="Zhang J."/>
            <person name="Jiao W."/>
            <person name="Li J."/>
            <person name="Xun X."/>
            <person name="Sun Y."/>
            <person name="Guo X."/>
            <person name="Huan P."/>
            <person name="Dong B."/>
            <person name="Zhang L."/>
            <person name="Hu X."/>
            <person name="Sun X."/>
            <person name="Wang J."/>
            <person name="Zhao C."/>
            <person name="Wang Y."/>
            <person name="Wang D."/>
            <person name="Huang X."/>
            <person name="Wang R."/>
            <person name="Lv J."/>
            <person name="Li Y."/>
            <person name="Zhang Z."/>
            <person name="Liu B."/>
            <person name="Lu W."/>
            <person name="Hui Y."/>
            <person name="Liang J."/>
            <person name="Zhou Z."/>
            <person name="Hou R."/>
            <person name="Li X."/>
            <person name="Liu Y."/>
            <person name="Li H."/>
            <person name="Ning X."/>
            <person name="Lin Y."/>
            <person name="Zhao L."/>
            <person name="Xing Q."/>
            <person name="Dou J."/>
            <person name="Li Y."/>
            <person name="Mao J."/>
            <person name="Guo H."/>
            <person name="Dou H."/>
            <person name="Li T."/>
            <person name="Mu C."/>
            <person name="Jiang W."/>
            <person name="Fu Q."/>
            <person name="Fu X."/>
            <person name="Miao Y."/>
            <person name="Liu J."/>
            <person name="Yu Q."/>
            <person name="Li R."/>
            <person name="Liao H."/>
            <person name="Li X."/>
            <person name="Kong Y."/>
            <person name="Jiang Z."/>
            <person name="Chourrout D."/>
            <person name="Li R."/>
            <person name="Bao Z."/>
        </authorList>
    </citation>
    <scope>NUCLEOTIDE SEQUENCE [LARGE SCALE GENOMIC DNA]</scope>
    <source>
        <strain evidence="4 5">PY_sf001</strain>
    </source>
</reference>
<keyword evidence="2" id="KW-0732">Signal</keyword>
<dbReference type="Pfam" id="PF03067">
    <property type="entry name" value="LPMO_10"/>
    <property type="match status" value="1"/>
</dbReference>
<feature type="compositionally biased region" description="Basic and acidic residues" evidence="1">
    <location>
        <begin position="470"/>
        <end position="484"/>
    </location>
</feature>
<feature type="compositionally biased region" description="Polar residues" evidence="1">
    <location>
        <begin position="555"/>
        <end position="570"/>
    </location>
</feature>
<organism evidence="4 5">
    <name type="scientific">Mizuhopecten yessoensis</name>
    <name type="common">Japanese scallop</name>
    <name type="synonym">Patinopecten yessoensis</name>
    <dbReference type="NCBI Taxonomy" id="6573"/>
    <lineage>
        <taxon>Eukaryota</taxon>
        <taxon>Metazoa</taxon>
        <taxon>Spiralia</taxon>
        <taxon>Lophotrochozoa</taxon>
        <taxon>Mollusca</taxon>
        <taxon>Bivalvia</taxon>
        <taxon>Autobranchia</taxon>
        <taxon>Pteriomorphia</taxon>
        <taxon>Pectinida</taxon>
        <taxon>Pectinoidea</taxon>
        <taxon>Pectinidae</taxon>
        <taxon>Mizuhopecten</taxon>
    </lineage>
</organism>
<feature type="compositionally biased region" description="Pro residues" evidence="1">
    <location>
        <begin position="408"/>
        <end position="418"/>
    </location>
</feature>
<evidence type="ECO:0000256" key="1">
    <source>
        <dbReference type="SAM" id="MobiDB-lite"/>
    </source>
</evidence>
<feature type="region of interest" description="Disordered" evidence="1">
    <location>
        <begin position="333"/>
        <end position="377"/>
    </location>
</feature>
<dbReference type="EMBL" id="NEDP02003463">
    <property type="protein sequence ID" value="OWF48608.1"/>
    <property type="molecule type" value="Genomic_DNA"/>
</dbReference>
<gene>
    <name evidence="4" type="ORF">KP79_PYT01155</name>
</gene>
<feature type="chain" id="PRO_5012758434" description="Chitin-binding type-4 domain-containing protein" evidence="2">
    <location>
        <begin position="19"/>
        <end position="760"/>
    </location>
</feature>
<dbReference type="OrthoDB" id="10465017at2759"/>
<sequence>MLEYHVIALLLASYAGISVQHGFLSWPPQRSSLWRQGHESPINYNDNALWCGGLPYFTQVGEKCGTCGDAYYGPHDHEAGGKYGLGIIGVRYPMDTASIKVTLTINAYHKGFFEFKICPHNNPLSPVQQECLDQHPLKVREAKKDEKGLKYFPPKGGEIELNVELPKGIRCSQCVLQWKYKTGNSWGQDRDGNSCLGCGPQEQFQNCADISIGYDAPPEEKTFGFTKRSVTVHEEHTKRPAIDRGTIAPDQILQPKDANTNTLSPSERYVVYGQSVITSAPDLPPPPPKVPPKIDISAVTLTDQLQEIMSRQTLSLTNPPVPPLYIDQWTTQKPSSLQPTNIPPKQKEESLPLSNQPKKTEPSAVVDIQHHTTSPPGRRFAWKQVEVRTSKNLETHGKHRTGMVISKPLPPGTKPKPSFPTSVPNKIKNANLLLSALTDRKTTSRTHTRGSGVRRSRTKPKKLTRKQRRRAEQLAKKQRREAARLAKKAAKLARRRKSKTETRRSRRRRVMITRKEKKSEKSLPVPPQQTLPAMSVISARVASTHNQNTERKGSTQRAAIHQSTISTRVTMSKHDLSQKPTTVSVTSRKHSVPTEKQHQVQNLDTLTSNLSSRSSKGRHSSKRTSTVVSRTSSSTRLSQSRSSSKGSRNRYSRRRSNSRKKDRHQHKQKSDKNQHSRSVAKQGSQPEYSKSYLELVSSLKKVINQAEKVAVKPNVLKSMKEVLSAVSNGDPTLAGRRFKCFTNPSSCSRSGNRKLRSRGG</sequence>
<feature type="compositionally biased region" description="Polar residues" evidence="1">
    <location>
        <begin position="676"/>
        <end position="687"/>
    </location>
</feature>
<evidence type="ECO:0000256" key="2">
    <source>
        <dbReference type="SAM" id="SignalP"/>
    </source>
</evidence>
<feature type="compositionally biased region" description="Basic residues" evidence="1">
    <location>
        <begin position="443"/>
        <end position="469"/>
    </location>
</feature>
<feature type="region of interest" description="Disordered" evidence="1">
    <location>
        <begin position="402"/>
        <end position="687"/>
    </location>
</feature>
<evidence type="ECO:0000259" key="3">
    <source>
        <dbReference type="Pfam" id="PF03067"/>
    </source>
</evidence>
<evidence type="ECO:0000313" key="4">
    <source>
        <dbReference type="EMBL" id="OWF48608.1"/>
    </source>
</evidence>
<protein>
    <recommendedName>
        <fullName evidence="3">Chitin-binding type-4 domain-containing protein</fullName>
    </recommendedName>
</protein>